<dbReference type="RefSeq" id="WP_169526405.1">
    <property type="nucleotide sequence ID" value="NZ_JAAMPU010000100.1"/>
</dbReference>
<dbReference type="PANTHER" id="PTHR23429">
    <property type="entry name" value="GLUCOSE-6-PHOSPHATE 1-DEHYDROGENASE G6PD"/>
    <property type="match status" value="1"/>
</dbReference>
<dbReference type="HAMAP" id="MF_00966">
    <property type="entry name" value="G6PD"/>
    <property type="match status" value="1"/>
</dbReference>
<dbReference type="InterPro" id="IPR019796">
    <property type="entry name" value="G6P_DH_AS"/>
</dbReference>
<dbReference type="PROSITE" id="PS00069">
    <property type="entry name" value="G6P_DEHYDROGENASE"/>
    <property type="match status" value="1"/>
</dbReference>
<feature type="binding site" evidence="7">
    <location>
        <begin position="93"/>
        <end position="94"/>
    </location>
    <ligand>
        <name>NADP(+)</name>
        <dbReference type="ChEBI" id="CHEBI:58349"/>
    </ligand>
</feature>
<dbReference type="Gene3D" id="3.30.360.10">
    <property type="entry name" value="Dihydrodipicolinate Reductase, domain 2"/>
    <property type="match status" value="1"/>
</dbReference>
<dbReference type="SUPFAM" id="SSF51735">
    <property type="entry name" value="NAD(P)-binding Rossmann-fold domains"/>
    <property type="match status" value="1"/>
</dbReference>
<feature type="domain" description="Glucose-6-phosphate dehydrogenase C-terminal" evidence="9">
    <location>
        <begin position="197"/>
        <end position="494"/>
    </location>
</feature>
<evidence type="ECO:0000259" key="8">
    <source>
        <dbReference type="Pfam" id="PF00479"/>
    </source>
</evidence>
<feature type="active site" description="Proton acceptor" evidence="7">
    <location>
        <position position="248"/>
    </location>
</feature>
<comment type="similarity">
    <text evidence="2 7">Belongs to the glucose-6-phosphate dehydrogenase family.</text>
</comment>
<evidence type="ECO:0000256" key="7">
    <source>
        <dbReference type="HAMAP-Rule" id="MF_00966"/>
    </source>
</evidence>
<keyword evidence="3 7" id="KW-0313">Glucose metabolism</keyword>
<dbReference type="GO" id="GO:0050661">
    <property type="term" value="F:NADP binding"/>
    <property type="evidence" value="ECO:0007669"/>
    <property type="project" value="UniProtKB-UniRule"/>
</dbReference>
<evidence type="ECO:0000256" key="1">
    <source>
        <dbReference type="ARBA" id="ARBA00004937"/>
    </source>
</evidence>
<feature type="binding site" evidence="7">
    <location>
        <position position="348"/>
    </location>
    <ligand>
        <name>substrate</name>
    </ligand>
</feature>
<proteinExistence type="inferred from homology"/>
<comment type="function">
    <text evidence="7">Catalyzes the oxidation of glucose 6-phosphate to 6-phosphogluconolactone.</text>
</comment>
<dbReference type="InterPro" id="IPR022675">
    <property type="entry name" value="G6P_DH_C"/>
</dbReference>
<dbReference type="GO" id="GO:0004345">
    <property type="term" value="F:glucose-6-phosphate dehydrogenase activity"/>
    <property type="evidence" value="ECO:0007669"/>
    <property type="project" value="UniProtKB-UniRule"/>
</dbReference>
<sequence length="511" mass="59013">MASAKHTNPTIIVIFGGTGDLANRKLLPAFYNLYLDGWMPEKFALIGLGRTKMHDDDYAAHLFEGLTQFSRKGKPESEQWETFRKSVSYFVSDINDLESYKALAVKMDSIDKEWGLRAERLFYLSVAPQFIEAATTYIKKSKLADHPKTDRIIIEKPFGHNKETAIALNELLVKTFEEQQIYRIDHYLGKETVQNILAFRFANTLFEPLWNRNYIDYVQITVAEEVGVEERGGYYEGAGALRDMIQNHLLQILCMVAMEPPVSFDAEEVRNRKVDVLRAIRRIRPEEVHRYAVRGQYDAGWIQGKKVQAYRDEPQVDPNSNTETFAAIKFYLDNWRWQDVPFYMRTGKRMQEKISSITIQFRPVPHSTFSKTQEDSLMANRLTINIQPSMDIRLRFMSKKQGLEMNLNPAEMIFDYDDCSTQTPEAYETLLQDAMHGDTTLFMRSDQVVEAWDVITPILEAWETRDSLDFPNYAAGTWGPESAEALIARQGHVWSLNAHTTQKKHNDDPGI</sequence>
<reference evidence="10" key="1">
    <citation type="submission" date="2020-02" db="EMBL/GenBank/DDBJ databases">
        <title>Flavobacterium sp. genome.</title>
        <authorList>
            <person name="Jung H.S."/>
            <person name="Baek J.H."/>
            <person name="Jeon C.O."/>
        </authorList>
    </citation>
    <scope>NUCLEOTIDE SEQUENCE</scope>
    <source>
        <strain evidence="10">SE-s28</strain>
    </source>
</reference>
<feature type="binding site" evidence="7">
    <location>
        <position position="224"/>
    </location>
    <ligand>
        <name>substrate</name>
    </ligand>
</feature>
<evidence type="ECO:0000256" key="3">
    <source>
        <dbReference type="ARBA" id="ARBA00022526"/>
    </source>
</evidence>
<dbReference type="Proteomes" id="UP000712080">
    <property type="component" value="Unassembled WGS sequence"/>
</dbReference>
<protein>
    <recommendedName>
        <fullName evidence="7">Glucose-6-phosphate 1-dehydrogenase</fullName>
        <shortName evidence="7">G6PD</shortName>
        <ecNumber evidence="7">1.1.1.49</ecNumber>
    </recommendedName>
</protein>
<feature type="domain" description="Glucose-6-phosphate dehydrogenase NAD-binding" evidence="8">
    <location>
        <begin position="13"/>
        <end position="195"/>
    </location>
</feature>
<dbReference type="Pfam" id="PF02781">
    <property type="entry name" value="G6PD_C"/>
    <property type="match status" value="1"/>
</dbReference>
<evidence type="ECO:0000256" key="5">
    <source>
        <dbReference type="ARBA" id="ARBA00023002"/>
    </source>
</evidence>
<feature type="binding site" evidence="7">
    <location>
        <position position="156"/>
    </location>
    <ligand>
        <name>NADP(+)</name>
        <dbReference type="ChEBI" id="CHEBI:58349"/>
    </ligand>
</feature>
<keyword evidence="11" id="KW-1185">Reference proteome</keyword>
<dbReference type="PIRSF" id="PIRSF000110">
    <property type="entry name" value="G6PD"/>
    <property type="match status" value="1"/>
</dbReference>
<dbReference type="SUPFAM" id="SSF55347">
    <property type="entry name" value="Glyceraldehyde-3-phosphate dehydrogenase-like, C-terminal domain"/>
    <property type="match status" value="1"/>
</dbReference>
<evidence type="ECO:0000313" key="10">
    <source>
        <dbReference type="EMBL" id="NMH27405.1"/>
    </source>
</evidence>
<name>A0A972JGZ6_9FLAO</name>
<feature type="binding site" evidence="7">
    <location>
        <position position="190"/>
    </location>
    <ligand>
        <name>substrate</name>
    </ligand>
</feature>
<comment type="caution">
    <text evidence="10">The sequence shown here is derived from an EMBL/GenBank/DDBJ whole genome shotgun (WGS) entry which is preliminary data.</text>
</comment>
<feature type="binding site" evidence="7">
    <location>
        <position position="186"/>
    </location>
    <ligand>
        <name>substrate</name>
    </ligand>
</feature>
<comment type="caution">
    <text evidence="7">Lacks conserved residue(s) required for the propagation of feature annotation.</text>
</comment>
<feature type="binding site" evidence="7">
    <location>
        <position position="243"/>
    </location>
    <ligand>
        <name>substrate</name>
    </ligand>
</feature>
<keyword evidence="4 7" id="KW-0521">NADP</keyword>
<dbReference type="GO" id="GO:0009051">
    <property type="term" value="P:pentose-phosphate shunt, oxidative branch"/>
    <property type="evidence" value="ECO:0007669"/>
    <property type="project" value="TreeGrafter"/>
</dbReference>
<dbReference type="PANTHER" id="PTHR23429:SF0">
    <property type="entry name" value="GLUCOSE-6-PHOSPHATE 1-DEHYDROGENASE"/>
    <property type="match status" value="1"/>
</dbReference>
<comment type="catalytic activity">
    <reaction evidence="7">
        <text>D-glucose 6-phosphate + NADP(+) = 6-phospho-D-glucono-1,5-lactone + NADPH + H(+)</text>
        <dbReference type="Rhea" id="RHEA:15841"/>
        <dbReference type="ChEBI" id="CHEBI:15378"/>
        <dbReference type="ChEBI" id="CHEBI:57783"/>
        <dbReference type="ChEBI" id="CHEBI:57955"/>
        <dbReference type="ChEBI" id="CHEBI:58349"/>
        <dbReference type="ChEBI" id="CHEBI:61548"/>
        <dbReference type="EC" id="1.1.1.49"/>
    </reaction>
</comment>
<dbReference type="AlphaFoldDB" id="A0A972JGZ6"/>
<keyword evidence="5 7" id="KW-0560">Oxidoreductase</keyword>
<feature type="binding site" evidence="7">
    <location>
        <position position="50"/>
    </location>
    <ligand>
        <name>NADP(+)</name>
        <dbReference type="ChEBI" id="CHEBI:58349"/>
    </ligand>
</feature>
<dbReference type="PRINTS" id="PR00079">
    <property type="entry name" value="G6PDHDRGNASE"/>
</dbReference>
<dbReference type="EMBL" id="JAAMPU010000100">
    <property type="protein sequence ID" value="NMH27405.1"/>
    <property type="molecule type" value="Genomic_DNA"/>
</dbReference>
<evidence type="ECO:0000313" key="11">
    <source>
        <dbReference type="Proteomes" id="UP000712080"/>
    </source>
</evidence>
<dbReference type="NCBIfam" id="TIGR00871">
    <property type="entry name" value="zwf"/>
    <property type="match status" value="1"/>
</dbReference>
<evidence type="ECO:0000259" key="9">
    <source>
        <dbReference type="Pfam" id="PF02781"/>
    </source>
</evidence>
<keyword evidence="6 7" id="KW-0119">Carbohydrate metabolism</keyword>
<dbReference type="InterPro" id="IPR001282">
    <property type="entry name" value="G6P_DH"/>
</dbReference>
<dbReference type="Pfam" id="PF00479">
    <property type="entry name" value="G6PD_N"/>
    <property type="match status" value="1"/>
</dbReference>
<comment type="pathway">
    <text evidence="1 7">Carbohydrate degradation; pentose phosphate pathway; D-ribulose 5-phosphate from D-glucose 6-phosphate (oxidative stage): step 1/3.</text>
</comment>
<evidence type="ECO:0000256" key="6">
    <source>
        <dbReference type="ARBA" id="ARBA00023277"/>
    </source>
</evidence>
<dbReference type="InterPro" id="IPR036291">
    <property type="entry name" value="NAD(P)-bd_dom_sf"/>
</dbReference>
<evidence type="ECO:0000256" key="4">
    <source>
        <dbReference type="ARBA" id="ARBA00022857"/>
    </source>
</evidence>
<dbReference type="Gene3D" id="3.40.50.720">
    <property type="entry name" value="NAD(P)-binding Rossmann-like Domain"/>
    <property type="match status" value="1"/>
</dbReference>
<organism evidence="10 11">
    <name type="scientific">Flavobacterium silvaticum</name>
    <dbReference type="NCBI Taxonomy" id="1852020"/>
    <lineage>
        <taxon>Bacteria</taxon>
        <taxon>Pseudomonadati</taxon>
        <taxon>Bacteroidota</taxon>
        <taxon>Flavobacteriia</taxon>
        <taxon>Flavobacteriales</taxon>
        <taxon>Flavobacteriaceae</taxon>
        <taxon>Flavobacterium</taxon>
    </lineage>
</organism>
<dbReference type="EC" id="1.1.1.49" evidence="7"/>
<feature type="binding site" evidence="7">
    <location>
        <position position="353"/>
    </location>
    <ligand>
        <name>substrate</name>
    </ligand>
</feature>
<dbReference type="InterPro" id="IPR022674">
    <property type="entry name" value="G6P_DH_NAD-bd"/>
</dbReference>
<gene>
    <name evidence="7 10" type="primary">zwf</name>
    <name evidence="10" type="ORF">G6047_05115</name>
</gene>
<evidence type="ECO:0000256" key="2">
    <source>
        <dbReference type="ARBA" id="ARBA00009975"/>
    </source>
</evidence>
<dbReference type="GO" id="GO:0006006">
    <property type="term" value="P:glucose metabolic process"/>
    <property type="evidence" value="ECO:0007669"/>
    <property type="project" value="UniProtKB-KW"/>
</dbReference>
<accession>A0A972JGZ6</accession>
<dbReference type="GO" id="GO:0005829">
    <property type="term" value="C:cytosol"/>
    <property type="evidence" value="ECO:0007669"/>
    <property type="project" value="TreeGrafter"/>
</dbReference>